<organism evidence="2 3">
    <name type="scientific">Gloeophyllum trabeum (strain ATCC 11539 / FP-39264 / Madison 617)</name>
    <name type="common">Brown rot fungus</name>
    <dbReference type="NCBI Taxonomy" id="670483"/>
    <lineage>
        <taxon>Eukaryota</taxon>
        <taxon>Fungi</taxon>
        <taxon>Dikarya</taxon>
        <taxon>Basidiomycota</taxon>
        <taxon>Agaricomycotina</taxon>
        <taxon>Agaricomycetes</taxon>
        <taxon>Gloeophyllales</taxon>
        <taxon>Gloeophyllaceae</taxon>
        <taxon>Gloeophyllum</taxon>
    </lineage>
</organism>
<dbReference type="Proteomes" id="UP000030669">
    <property type="component" value="Unassembled WGS sequence"/>
</dbReference>
<dbReference type="RefSeq" id="XP_007863242.1">
    <property type="nucleotide sequence ID" value="XM_007865051.1"/>
</dbReference>
<feature type="region of interest" description="Disordered" evidence="1">
    <location>
        <begin position="707"/>
        <end position="761"/>
    </location>
</feature>
<dbReference type="eggNOG" id="ENOG502S0SA">
    <property type="taxonomic scope" value="Eukaryota"/>
</dbReference>
<dbReference type="HOGENOM" id="CLU_307184_0_0_1"/>
<dbReference type="GeneID" id="19309325"/>
<feature type="compositionally biased region" description="Basic and acidic residues" evidence="1">
    <location>
        <begin position="104"/>
        <end position="117"/>
    </location>
</feature>
<dbReference type="PANTHER" id="PTHR46579:SF1">
    <property type="entry name" value="F5_8 TYPE C DOMAIN-CONTAINING PROTEIN"/>
    <property type="match status" value="1"/>
</dbReference>
<sequence>MASLSTKKQNYRCYCQDCHGKVVSRWEKEKHQREEVLRNNKIAIQNNQGGTSAVQIPGNPTGSLSHLPRYPTPSVPLAEGYLGSPLPIVADAPSASLPQVPTHRPHEIESEQPHDEDIFNMDVDSSSDSDSSSSINQSSIEAGSPADDFPNDHGSVYAPSARSTEDPDRQEDSSDDHASLYAHYPASNIEASPAPTAPGLPTPTGHLNLGRQKSAQPTAPEDKPLAQQRGLRARKVHVRTEVLTLQEQSQLGTRQLGLYDNPDDGSDVQDPLASSRFAAVAFLNIKYHVTFRACSLILWTMRTIFIALGHLAQNDKMPTTLTSVIYNFELEDRFQISPACPVCHELFAPSSGPDSTCPHCDVGIFQPQNRTLFESLTGRSAPRLLPKVAVPISPLSNLLVDFLAEGENESICEQWLDYEPSEAGEYHSMLDGDVPRTVKDNNGKRFFARTSLSQPNELRIGVTLSLDWFNKNTSNYCGSHSIGIVSFCVTNLPPELRYMTSNLLIPVIIPGPSEPTAEQLQKYLKIIVDDLIKLFEEGIMIKTPQYPEGALHRFIFNRIMGTVRLHAPSAMSLMTNSSPRSRSIMARSLATGMAKNQWYAQWIQKKTLRAPTAKEGRELGVVHEFLETSPLWAGRLPVRMGEPAGGALTADEYKFATTVALPMIIPVVWDTFLASAQKDFDKQQKKHRADIAAYDIDIKAWKERHPDYEQEAGPATQRARKGVPPLPTPAGTRTDGHPKKRKLDEADDPMPAPPDTPEKRMHKEEPLLFLRFATAIKILLGRPIDDRAIVRGLTLLRDYLLQYRELYGEKAMKLNHHWVVHLPDQIRDYGAVYNFWLFLVERLNKTLKNYNTNHHGGGELEVTLMRTFQRESRVRALASQLSKDSSLHMAECALGERVMAKPGEDRGTVEAAPVEKSAVADGSHYPADECSYFYSTLAPSPRPWAKGFSGAAGALWKCNHCSA</sequence>
<evidence type="ECO:0000313" key="3">
    <source>
        <dbReference type="Proteomes" id="UP000030669"/>
    </source>
</evidence>
<dbReference type="InterPro" id="IPR004242">
    <property type="entry name" value="Transposase_21"/>
</dbReference>
<dbReference type="OrthoDB" id="3239894at2759"/>
<accession>S7QEQ9</accession>
<dbReference type="EMBL" id="KB469298">
    <property type="protein sequence ID" value="EPQ57917.1"/>
    <property type="molecule type" value="Genomic_DNA"/>
</dbReference>
<protein>
    <submittedName>
        <fullName evidence="2">Uncharacterized protein</fullName>
    </submittedName>
</protein>
<dbReference type="AlphaFoldDB" id="S7QEQ9"/>
<feature type="region of interest" description="Disordered" evidence="1">
    <location>
        <begin position="44"/>
        <end position="71"/>
    </location>
</feature>
<feature type="compositionally biased region" description="Polar residues" evidence="1">
    <location>
        <begin position="44"/>
        <end position="64"/>
    </location>
</feature>
<name>S7QEQ9_GLOTA</name>
<feature type="compositionally biased region" description="Low complexity" evidence="1">
    <location>
        <begin position="124"/>
        <end position="134"/>
    </location>
</feature>
<gene>
    <name evidence="2" type="ORF">GLOTRDRAFT_91486</name>
</gene>
<reference evidence="2 3" key="1">
    <citation type="journal article" date="2012" name="Science">
        <title>The Paleozoic origin of enzymatic lignin decomposition reconstructed from 31 fungal genomes.</title>
        <authorList>
            <person name="Floudas D."/>
            <person name="Binder M."/>
            <person name="Riley R."/>
            <person name="Barry K."/>
            <person name="Blanchette R.A."/>
            <person name="Henrissat B."/>
            <person name="Martinez A.T."/>
            <person name="Otillar R."/>
            <person name="Spatafora J.W."/>
            <person name="Yadav J.S."/>
            <person name="Aerts A."/>
            <person name="Benoit I."/>
            <person name="Boyd A."/>
            <person name="Carlson A."/>
            <person name="Copeland A."/>
            <person name="Coutinho P.M."/>
            <person name="de Vries R.P."/>
            <person name="Ferreira P."/>
            <person name="Findley K."/>
            <person name="Foster B."/>
            <person name="Gaskell J."/>
            <person name="Glotzer D."/>
            <person name="Gorecki P."/>
            <person name="Heitman J."/>
            <person name="Hesse C."/>
            <person name="Hori C."/>
            <person name="Igarashi K."/>
            <person name="Jurgens J.A."/>
            <person name="Kallen N."/>
            <person name="Kersten P."/>
            <person name="Kohler A."/>
            <person name="Kuees U."/>
            <person name="Kumar T.K.A."/>
            <person name="Kuo A."/>
            <person name="LaButti K."/>
            <person name="Larrondo L.F."/>
            <person name="Lindquist E."/>
            <person name="Ling A."/>
            <person name="Lombard V."/>
            <person name="Lucas S."/>
            <person name="Lundell T."/>
            <person name="Martin R."/>
            <person name="McLaughlin D.J."/>
            <person name="Morgenstern I."/>
            <person name="Morin E."/>
            <person name="Murat C."/>
            <person name="Nagy L.G."/>
            <person name="Nolan M."/>
            <person name="Ohm R.A."/>
            <person name="Patyshakuliyeva A."/>
            <person name="Rokas A."/>
            <person name="Ruiz-Duenas F.J."/>
            <person name="Sabat G."/>
            <person name="Salamov A."/>
            <person name="Samejima M."/>
            <person name="Schmutz J."/>
            <person name="Slot J.C."/>
            <person name="St John F."/>
            <person name="Stenlid J."/>
            <person name="Sun H."/>
            <person name="Sun S."/>
            <person name="Syed K."/>
            <person name="Tsang A."/>
            <person name="Wiebenga A."/>
            <person name="Young D."/>
            <person name="Pisabarro A."/>
            <person name="Eastwood D.C."/>
            <person name="Martin F."/>
            <person name="Cullen D."/>
            <person name="Grigoriev I.V."/>
            <person name="Hibbett D.S."/>
        </authorList>
    </citation>
    <scope>NUCLEOTIDE SEQUENCE [LARGE SCALE GENOMIC DNA]</scope>
    <source>
        <strain evidence="2 3">ATCC 11539</strain>
    </source>
</reference>
<evidence type="ECO:0000313" key="2">
    <source>
        <dbReference type="EMBL" id="EPQ57917.1"/>
    </source>
</evidence>
<feature type="region of interest" description="Disordered" evidence="1">
    <location>
        <begin position="189"/>
        <end position="233"/>
    </location>
</feature>
<proteinExistence type="predicted"/>
<feature type="compositionally biased region" description="Basic and acidic residues" evidence="1">
    <location>
        <begin position="163"/>
        <end position="175"/>
    </location>
</feature>
<evidence type="ECO:0000256" key="1">
    <source>
        <dbReference type="SAM" id="MobiDB-lite"/>
    </source>
</evidence>
<feature type="region of interest" description="Disordered" evidence="1">
    <location>
        <begin position="92"/>
        <end position="175"/>
    </location>
</feature>
<dbReference type="OMA" id="FHILIEC"/>
<keyword evidence="3" id="KW-1185">Reference proteome</keyword>
<dbReference type="Pfam" id="PF02992">
    <property type="entry name" value="Transposase_21"/>
    <property type="match status" value="1"/>
</dbReference>
<dbReference type="PANTHER" id="PTHR46579">
    <property type="entry name" value="F5/8 TYPE C DOMAIN-CONTAINING PROTEIN-RELATED"/>
    <property type="match status" value="1"/>
</dbReference>
<dbReference type="KEGG" id="gtr:GLOTRDRAFT_91486"/>